<accession>A0A2H3KK37</accession>
<dbReference type="InterPro" id="IPR001845">
    <property type="entry name" value="HTH_ArsR_DNA-bd_dom"/>
</dbReference>
<protein>
    <submittedName>
        <fullName evidence="5">Transcriptional regulator</fullName>
    </submittedName>
</protein>
<evidence type="ECO:0000256" key="2">
    <source>
        <dbReference type="ARBA" id="ARBA00023125"/>
    </source>
</evidence>
<dbReference type="EMBL" id="LYXE01000104">
    <property type="protein sequence ID" value="PDV98297.1"/>
    <property type="molecule type" value="Genomic_DNA"/>
</dbReference>
<evidence type="ECO:0000313" key="6">
    <source>
        <dbReference type="Proteomes" id="UP000220922"/>
    </source>
</evidence>
<evidence type="ECO:0000256" key="1">
    <source>
        <dbReference type="ARBA" id="ARBA00023015"/>
    </source>
</evidence>
<dbReference type="RefSeq" id="WP_097653634.1">
    <property type="nucleotide sequence ID" value="NZ_LYXE01000104.1"/>
</dbReference>
<dbReference type="Proteomes" id="UP000220922">
    <property type="component" value="Unassembled WGS sequence"/>
</dbReference>
<dbReference type="PANTHER" id="PTHR43132:SF2">
    <property type="entry name" value="ARSENICAL RESISTANCE OPERON REPRESSOR ARSR-RELATED"/>
    <property type="match status" value="1"/>
</dbReference>
<keyword evidence="6" id="KW-1185">Reference proteome</keyword>
<feature type="domain" description="HTH arsR-type" evidence="4">
    <location>
        <begin position="1"/>
        <end position="95"/>
    </location>
</feature>
<organism evidence="5 6">
    <name type="scientific">Candidatus Chloroploca asiatica</name>
    <dbReference type="NCBI Taxonomy" id="1506545"/>
    <lineage>
        <taxon>Bacteria</taxon>
        <taxon>Bacillati</taxon>
        <taxon>Chloroflexota</taxon>
        <taxon>Chloroflexia</taxon>
        <taxon>Chloroflexales</taxon>
        <taxon>Chloroflexineae</taxon>
        <taxon>Oscillochloridaceae</taxon>
        <taxon>Candidatus Chloroploca</taxon>
    </lineage>
</organism>
<dbReference type="Gene3D" id="1.10.10.10">
    <property type="entry name" value="Winged helix-like DNA-binding domain superfamily/Winged helix DNA-binding domain"/>
    <property type="match status" value="1"/>
</dbReference>
<dbReference type="SUPFAM" id="SSF46785">
    <property type="entry name" value="Winged helix' DNA-binding domain"/>
    <property type="match status" value="1"/>
</dbReference>
<dbReference type="SMART" id="SM00418">
    <property type="entry name" value="HTH_ARSR"/>
    <property type="match status" value="1"/>
</dbReference>
<dbReference type="CDD" id="cd00090">
    <property type="entry name" value="HTH_ARSR"/>
    <property type="match status" value="1"/>
</dbReference>
<keyword evidence="3" id="KW-0804">Transcription</keyword>
<name>A0A2H3KK37_9CHLR</name>
<dbReference type="Pfam" id="PF01022">
    <property type="entry name" value="HTH_5"/>
    <property type="match status" value="1"/>
</dbReference>
<sequence length="131" mass="14696">MNSTTAERHAHIFKALMHPVRLQILDLLRNDEQCVCHLETQLGQRQAYVSQQLAVLRKAGLISDRRDGLNSYYRITQPEVLTMLDTARAIVGGDEAPETSLAVDCPCPRCSPALERPTYPLHLLSTEEIPC</sequence>
<dbReference type="PANTHER" id="PTHR43132">
    <property type="entry name" value="ARSENICAL RESISTANCE OPERON REPRESSOR ARSR-RELATED"/>
    <property type="match status" value="1"/>
</dbReference>
<dbReference type="AlphaFoldDB" id="A0A2H3KK37"/>
<reference evidence="5 6" key="1">
    <citation type="submission" date="2016-05" db="EMBL/GenBank/DDBJ databases">
        <authorList>
            <person name="Lavstsen T."/>
            <person name="Jespersen J.S."/>
        </authorList>
    </citation>
    <scope>NUCLEOTIDE SEQUENCE [LARGE SCALE GENOMIC DNA]</scope>
    <source>
        <strain evidence="5 6">B7-9</strain>
    </source>
</reference>
<dbReference type="PRINTS" id="PR00778">
    <property type="entry name" value="HTHARSR"/>
</dbReference>
<dbReference type="InterPro" id="IPR051011">
    <property type="entry name" value="Metal_resp_trans_reg"/>
</dbReference>
<proteinExistence type="predicted"/>
<keyword evidence="2" id="KW-0238">DNA-binding</keyword>
<comment type="caution">
    <text evidence="5">The sequence shown here is derived from an EMBL/GenBank/DDBJ whole genome shotgun (WGS) entry which is preliminary data.</text>
</comment>
<keyword evidence="1" id="KW-0805">Transcription regulation</keyword>
<dbReference type="OrthoDB" id="9798835at2"/>
<gene>
    <name evidence="5" type="ORF">A9Q02_15970</name>
</gene>
<dbReference type="NCBIfam" id="NF033788">
    <property type="entry name" value="HTH_metalloreg"/>
    <property type="match status" value="1"/>
</dbReference>
<dbReference type="PROSITE" id="PS50987">
    <property type="entry name" value="HTH_ARSR_2"/>
    <property type="match status" value="1"/>
</dbReference>
<dbReference type="InterPro" id="IPR011991">
    <property type="entry name" value="ArsR-like_HTH"/>
</dbReference>
<dbReference type="InterPro" id="IPR036390">
    <property type="entry name" value="WH_DNA-bd_sf"/>
</dbReference>
<dbReference type="InterPro" id="IPR036388">
    <property type="entry name" value="WH-like_DNA-bd_sf"/>
</dbReference>
<dbReference type="GO" id="GO:0003700">
    <property type="term" value="F:DNA-binding transcription factor activity"/>
    <property type="evidence" value="ECO:0007669"/>
    <property type="project" value="InterPro"/>
</dbReference>
<evidence type="ECO:0000256" key="3">
    <source>
        <dbReference type="ARBA" id="ARBA00023163"/>
    </source>
</evidence>
<evidence type="ECO:0000259" key="4">
    <source>
        <dbReference type="PROSITE" id="PS50987"/>
    </source>
</evidence>
<evidence type="ECO:0000313" key="5">
    <source>
        <dbReference type="EMBL" id="PDV98297.1"/>
    </source>
</evidence>
<dbReference type="GO" id="GO:0003677">
    <property type="term" value="F:DNA binding"/>
    <property type="evidence" value="ECO:0007669"/>
    <property type="project" value="UniProtKB-KW"/>
</dbReference>